<dbReference type="EMBL" id="UYRT01086918">
    <property type="protein sequence ID" value="VDN31929.1"/>
    <property type="molecule type" value="Genomic_DNA"/>
</dbReference>
<dbReference type="InterPro" id="IPR038050">
    <property type="entry name" value="Neuro_actylchol_rec"/>
</dbReference>
<dbReference type="Proteomes" id="UP000271098">
    <property type="component" value="Unassembled WGS sequence"/>
</dbReference>
<keyword evidence="15" id="KW-0407">Ion channel</keyword>
<evidence type="ECO:0000256" key="4">
    <source>
        <dbReference type="ARBA" id="ARBA00022692"/>
    </source>
</evidence>
<evidence type="ECO:0000256" key="6">
    <source>
        <dbReference type="ARBA" id="ARBA00022989"/>
    </source>
</evidence>
<dbReference type="GO" id="GO:0098655">
    <property type="term" value="P:monoatomic cation transmembrane transport"/>
    <property type="evidence" value="ECO:0007669"/>
    <property type="project" value="UniProtKB-ARBA"/>
</dbReference>
<dbReference type="FunFam" id="1.20.58.390:FF:000022">
    <property type="entry name" value="Nicotinic acetylcholine receptor subunit alpha4"/>
    <property type="match status" value="1"/>
</dbReference>
<keyword evidence="9 17" id="KW-0472">Membrane</keyword>
<keyword evidence="11" id="KW-0675">Receptor</keyword>
<evidence type="ECO:0000256" key="7">
    <source>
        <dbReference type="ARBA" id="ARBA00023018"/>
    </source>
</evidence>
<evidence type="ECO:0000256" key="3">
    <source>
        <dbReference type="ARBA" id="ARBA00022475"/>
    </source>
</evidence>
<evidence type="ECO:0000256" key="1">
    <source>
        <dbReference type="ARBA" id="ARBA00009237"/>
    </source>
</evidence>
<comment type="similarity">
    <text evidence="1">Belongs to the ligand-gated ion channel (TC 1.A.9) family. Acetylcholine receptor (TC 1.A.9.1) subfamily.</text>
</comment>
<gene>
    <name evidence="19" type="ORF">GPUH_LOCUS18528</name>
</gene>
<dbReference type="GO" id="GO:0045211">
    <property type="term" value="C:postsynaptic membrane"/>
    <property type="evidence" value="ECO:0007669"/>
    <property type="project" value="UniProtKB-SubCell"/>
</dbReference>
<evidence type="ECO:0000256" key="17">
    <source>
        <dbReference type="SAM" id="Phobius"/>
    </source>
</evidence>
<evidence type="ECO:0000313" key="19">
    <source>
        <dbReference type="EMBL" id="VDN31929.1"/>
    </source>
</evidence>
<dbReference type="Gene3D" id="1.20.58.390">
    <property type="entry name" value="Neurotransmitter-gated ion-channel transmembrane domain"/>
    <property type="match status" value="1"/>
</dbReference>
<dbReference type="SUPFAM" id="SSF90112">
    <property type="entry name" value="Neurotransmitter-gated ion-channel transmembrane pore"/>
    <property type="match status" value="1"/>
</dbReference>
<feature type="transmembrane region" description="Helical" evidence="17">
    <location>
        <begin position="39"/>
        <end position="59"/>
    </location>
</feature>
<keyword evidence="7" id="KW-0770">Synapse</keyword>
<evidence type="ECO:0000259" key="18">
    <source>
        <dbReference type="Pfam" id="PF02932"/>
    </source>
</evidence>
<proteinExistence type="inferred from homology"/>
<protein>
    <submittedName>
        <fullName evidence="21">Neur_chan_memb domain-containing protein</fullName>
    </submittedName>
</protein>
<evidence type="ECO:0000256" key="15">
    <source>
        <dbReference type="ARBA" id="ARBA00023303"/>
    </source>
</evidence>
<evidence type="ECO:0000256" key="10">
    <source>
        <dbReference type="ARBA" id="ARBA00023157"/>
    </source>
</evidence>
<evidence type="ECO:0000256" key="5">
    <source>
        <dbReference type="ARBA" id="ARBA00022729"/>
    </source>
</evidence>
<dbReference type="WBParaSite" id="GPUH_0001855301-mRNA-1">
    <property type="protein sequence ID" value="GPUH_0001855301-mRNA-1"/>
    <property type="gene ID" value="GPUH_0001855301"/>
</dbReference>
<evidence type="ECO:0000256" key="11">
    <source>
        <dbReference type="ARBA" id="ARBA00023170"/>
    </source>
</evidence>
<name>A0A183EC37_9BILA</name>
<evidence type="ECO:0000256" key="8">
    <source>
        <dbReference type="ARBA" id="ARBA00023065"/>
    </source>
</evidence>
<evidence type="ECO:0000256" key="16">
    <source>
        <dbReference type="ARBA" id="ARBA00034104"/>
    </source>
</evidence>
<evidence type="ECO:0000313" key="21">
    <source>
        <dbReference type="WBParaSite" id="GPUH_0001855301-mRNA-1"/>
    </source>
</evidence>
<keyword evidence="3" id="KW-1003">Cell membrane</keyword>
<feature type="domain" description="Neurotransmitter-gated ion-channel transmembrane" evidence="18">
    <location>
        <begin position="2"/>
        <end position="55"/>
    </location>
</feature>
<keyword evidence="10" id="KW-1015">Disulfide bond</keyword>
<dbReference type="OrthoDB" id="5975154at2759"/>
<keyword evidence="4 17" id="KW-0812">Transmembrane</keyword>
<dbReference type="GO" id="GO:0007271">
    <property type="term" value="P:synaptic transmission, cholinergic"/>
    <property type="evidence" value="ECO:0007669"/>
    <property type="project" value="UniProtKB-ARBA"/>
</dbReference>
<keyword evidence="8" id="KW-0406">Ion transport</keyword>
<keyword evidence="12" id="KW-0325">Glycoprotein</keyword>
<sequence>MIQSAVGSVEFIASHLKNNQDDRQVVEDWKYISMVLDRIFLILFTAACMLGTVIIILRAPTISDTVAPLA</sequence>
<keyword evidence="13" id="KW-0628">Postsynaptic cell membrane</keyword>
<dbReference type="InterPro" id="IPR036719">
    <property type="entry name" value="Neuro-gated_channel_TM_sf"/>
</dbReference>
<evidence type="ECO:0000256" key="9">
    <source>
        <dbReference type="ARBA" id="ARBA00023136"/>
    </source>
</evidence>
<dbReference type="Pfam" id="PF02932">
    <property type="entry name" value="Neur_chan_memb"/>
    <property type="match status" value="1"/>
</dbReference>
<evidence type="ECO:0000313" key="20">
    <source>
        <dbReference type="Proteomes" id="UP000271098"/>
    </source>
</evidence>
<dbReference type="InterPro" id="IPR006029">
    <property type="entry name" value="Neurotrans-gated_channel_TM"/>
</dbReference>
<keyword evidence="14" id="KW-1071">Ligand-gated ion channel</keyword>
<keyword evidence="2" id="KW-0813">Transport</keyword>
<evidence type="ECO:0000256" key="13">
    <source>
        <dbReference type="ARBA" id="ARBA00023257"/>
    </source>
</evidence>
<evidence type="ECO:0000256" key="2">
    <source>
        <dbReference type="ARBA" id="ARBA00022448"/>
    </source>
</evidence>
<organism evidence="21">
    <name type="scientific">Gongylonema pulchrum</name>
    <dbReference type="NCBI Taxonomy" id="637853"/>
    <lineage>
        <taxon>Eukaryota</taxon>
        <taxon>Metazoa</taxon>
        <taxon>Ecdysozoa</taxon>
        <taxon>Nematoda</taxon>
        <taxon>Chromadorea</taxon>
        <taxon>Rhabditida</taxon>
        <taxon>Spirurina</taxon>
        <taxon>Spiruromorpha</taxon>
        <taxon>Spiruroidea</taxon>
        <taxon>Gongylonematidae</taxon>
        <taxon>Gongylonema</taxon>
    </lineage>
</organism>
<dbReference type="AlphaFoldDB" id="A0A183EC37"/>
<keyword evidence="6 17" id="KW-1133">Transmembrane helix</keyword>
<evidence type="ECO:0000256" key="12">
    <source>
        <dbReference type="ARBA" id="ARBA00023180"/>
    </source>
</evidence>
<keyword evidence="20" id="KW-1185">Reference proteome</keyword>
<keyword evidence="5" id="KW-0732">Signal</keyword>
<reference evidence="19 20" key="2">
    <citation type="submission" date="2018-11" db="EMBL/GenBank/DDBJ databases">
        <authorList>
            <consortium name="Pathogen Informatics"/>
        </authorList>
    </citation>
    <scope>NUCLEOTIDE SEQUENCE [LARGE SCALE GENOMIC DNA]</scope>
</reference>
<accession>A0A183EC37</accession>
<reference evidence="21" key="1">
    <citation type="submission" date="2016-06" db="UniProtKB">
        <authorList>
            <consortium name="WormBaseParasite"/>
        </authorList>
    </citation>
    <scope>IDENTIFICATION</scope>
</reference>
<evidence type="ECO:0000256" key="14">
    <source>
        <dbReference type="ARBA" id="ARBA00023286"/>
    </source>
</evidence>
<comment type="subcellular location">
    <subcellularLocation>
        <location evidence="16">Postsynaptic cell membrane</location>
        <topology evidence="16">Multi-pass membrane protein</topology>
    </subcellularLocation>
</comment>